<keyword evidence="2" id="KW-0732">Signal</keyword>
<evidence type="ECO:0000313" key="3">
    <source>
        <dbReference type="EMBL" id="KAK1423119.1"/>
    </source>
</evidence>
<keyword evidence="1" id="KW-0472">Membrane</keyword>
<keyword evidence="1" id="KW-0812">Transmembrane</keyword>
<evidence type="ECO:0000256" key="1">
    <source>
        <dbReference type="SAM" id="Phobius"/>
    </source>
</evidence>
<organism evidence="3 4">
    <name type="scientific">Tagetes erecta</name>
    <name type="common">African marigold</name>
    <dbReference type="NCBI Taxonomy" id="13708"/>
    <lineage>
        <taxon>Eukaryota</taxon>
        <taxon>Viridiplantae</taxon>
        <taxon>Streptophyta</taxon>
        <taxon>Embryophyta</taxon>
        <taxon>Tracheophyta</taxon>
        <taxon>Spermatophyta</taxon>
        <taxon>Magnoliopsida</taxon>
        <taxon>eudicotyledons</taxon>
        <taxon>Gunneridae</taxon>
        <taxon>Pentapetalae</taxon>
        <taxon>asterids</taxon>
        <taxon>campanulids</taxon>
        <taxon>Asterales</taxon>
        <taxon>Asteraceae</taxon>
        <taxon>Asteroideae</taxon>
        <taxon>Heliantheae alliance</taxon>
        <taxon>Tageteae</taxon>
        <taxon>Tagetes</taxon>
    </lineage>
</organism>
<gene>
    <name evidence="3" type="ORF">QVD17_18414</name>
</gene>
<feature type="transmembrane region" description="Helical" evidence="1">
    <location>
        <begin position="109"/>
        <end position="128"/>
    </location>
</feature>
<keyword evidence="1" id="KW-1133">Transmembrane helix</keyword>
<evidence type="ECO:0000256" key="2">
    <source>
        <dbReference type="SAM" id="SignalP"/>
    </source>
</evidence>
<name>A0AAD8KHQ3_TARER</name>
<comment type="caution">
    <text evidence="3">The sequence shown here is derived from an EMBL/GenBank/DDBJ whole genome shotgun (WGS) entry which is preliminary data.</text>
</comment>
<keyword evidence="4" id="KW-1185">Reference proteome</keyword>
<protein>
    <submittedName>
        <fullName evidence="3">Uncharacterized protein</fullName>
    </submittedName>
</protein>
<feature type="chain" id="PRO_5042022658" evidence="2">
    <location>
        <begin position="25"/>
        <end position="129"/>
    </location>
</feature>
<accession>A0AAD8KHQ3</accession>
<proteinExistence type="predicted"/>
<reference evidence="3" key="1">
    <citation type="journal article" date="2023" name="bioRxiv">
        <title>Improved chromosome-level genome assembly for marigold (Tagetes erecta).</title>
        <authorList>
            <person name="Jiang F."/>
            <person name="Yuan L."/>
            <person name="Wang S."/>
            <person name="Wang H."/>
            <person name="Xu D."/>
            <person name="Wang A."/>
            <person name="Fan W."/>
        </authorList>
    </citation>
    <scope>NUCLEOTIDE SEQUENCE</scope>
    <source>
        <strain evidence="3">WSJ</strain>
        <tissue evidence="3">Leaf</tissue>
    </source>
</reference>
<feature type="signal peptide" evidence="2">
    <location>
        <begin position="1"/>
        <end position="24"/>
    </location>
</feature>
<dbReference type="PANTHER" id="PTHR37702:SF1">
    <property type="entry name" value="HYDROXYPROLINE-RICH GLYCOPROTEIN FAMILY PROTEIN"/>
    <property type="match status" value="1"/>
</dbReference>
<dbReference type="PANTHER" id="PTHR37702">
    <property type="entry name" value="PROLINE-RICH FAMILY PROTEIN"/>
    <property type="match status" value="1"/>
</dbReference>
<dbReference type="AlphaFoldDB" id="A0AAD8KHQ3"/>
<dbReference type="Proteomes" id="UP001229421">
    <property type="component" value="Unassembled WGS sequence"/>
</dbReference>
<dbReference type="EMBL" id="JAUHHV010000005">
    <property type="protein sequence ID" value="KAK1423119.1"/>
    <property type="molecule type" value="Genomic_DNA"/>
</dbReference>
<sequence length="129" mass="14193">MASKHLLYTFIFYIALISPFCTVAQCPYPCNPPPIPGGNTPPTVTIPPPTTTLPPPTVVTPPQRVFPYNPSTPTFYGGAPPPPDPIVPWFPYYYKDPPRNPNKSLSTDLQSGSMVVMLLIHVVLRLLFS</sequence>
<evidence type="ECO:0000313" key="4">
    <source>
        <dbReference type="Proteomes" id="UP001229421"/>
    </source>
</evidence>